<protein>
    <submittedName>
        <fullName evidence="2">Cell differentiation protein RCD1</fullName>
    </submittedName>
</protein>
<reference evidence="2 3" key="1">
    <citation type="journal article" date="2013" name="BMC Genomics">
        <title>Comparative genomics of parasitic silkworm microsporidia reveal an association between genome expansion and host adaptation.</title>
        <authorList>
            <person name="Pan G."/>
            <person name="Xu J."/>
            <person name="Li T."/>
            <person name="Xia Q."/>
            <person name="Liu S.L."/>
            <person name="Zhang G."/>
            <person name="Li S."/>
            <person name="Li C."/>
            <person name="Liu H."/>
            <person name="Yang L."/>
            <person name="Liu T."/>
            <person name="Zhang X."/>
            <person name="Wu Z."/>
            <person name="Fan W."/>
            <person name="Dang X."/>
            <person name="Xiang H."/>
            <person name="Tao M."/>
            <person name="Li Y."/>
            <person name="Hu J."/>
            <person name="Li Z."/>
            <person name="Lin L."/>
            <person name="Luo J."/>
            <person name="Geng L."/>
            <person name="Wang L."/>
            <person name="Long M."/>
            <person name="Wan Y."/>
            <person name="He N."/>
            <person name="Zhang Z."/>
            <person name="Lu C."/>
            <person name="Keeling P.J."/>
            <person name="Wang J."/>
            <person name="Xiang Z."/>
            <person name="Zhou Z."/>
        </authorList>
    </citation>
    <scope>NUCLEOTIDE SEQUENCE [LARGE SCALE GENOMIC DNA]</scope>
    <source>
        <strain evidence="3">CQ1 / CVCC 102059</strain>
    </source>
</reference>
<dbReference type="OrthoDB" id="1183224at2759"/>
<dbReference type="Proteomes" id="UP000016927">
    <property type="component" value="Unassembled WGS sequence"/>
</dbReference>
<dbReference type="GO" id="GO:0006402">
    <property type="term" value="P:mRNA catabolic process"/>
    <property type="evidence" value="ECO:0007669"/>
    <property type="project" value="InterPro"/>
</dbReference>
<evidence type="ECO:0000313" key="3">
    <source>
        <dbReference type="Proteomes" id="UP000016927"/>
    </source>
</evidence>
<dbReference type="OMA" id="IFIVQKF"/>
<keyword evidence="3" id="KW-1185">Reference proteome</keyword>
<dbReference type="InterPro" id="IPR011989">
    <property type="entry name" value="ARM-like"/>
</dbReference>
<evidence type="ECO:0000256" key="1">
    <source>
        <dbReference type="ARBA" id="ARBA00006385"/>
    </source>
</evidence>
<dbReference type="GO" id="GO:0030014">
    <property type="term" value="C:CCR4-NOT complex"/>
    <property type="evidence" value="ECO:0007669"/>
    <property type="project" value="InterPro"/>
</dbReference>
<sequence length="276" mass="32073">MYSKSSDLPPEIKEVCSNLLKDVNKTIHLEKLLSFLSKNQIYSLLVWESNGIPILLLQEVVNPYFELGTQNFNEDKAKNLILVLKILEILLLEDKSIKKVFVDSCFHYYLYKYITIYEQAPVYENLRKLTLNVLYALLHNSDLHVHNQMKNTEIVPIILKSIDLGTEAVKIQSIDLFFKIVSSEDGLNYACQTFDRFSAINQVLNSVMYHAVQIKSSRIIKSIIRVYLRLCDKQQIRTNLSASKPDNLSNEEIKKVIQNDPECCKMYKEFLEIIKK</sequence>
<dbReference type="SUPFAM" id="SSF48371">
    <property type="entry name" value="ARM repeat"/>
    <property type="match status" value="1"/>
</dbReference>
<evidence type="ECO:0000313" key="2">
    <source>
        <dbReference type="EMBL" id="EOB14420.1"/>
    </source>
</evidence>
<dbReference type="Pfam" id="PF04078">
    <property type="entry name" value="Rcd1"/>
    <property type="match status" value="1"/>
</dbReference>
<dbReference type="Gene3D" id="1.25.10.10">
    <property type="entry name" value="Leucine-rich Repeat Variant"/>
    <property type="match status" value="1"/>
</dbReference>
<name>R0MJP3_NOSB1</name>
<dbReference type="STRING" id="578461.R0MJP3"/>
<dbReference type="EMBL" id="KB908936">
    <property type="protein sequence ID" value="EOB14420.1"/>
    <property type="molecule type" value="Genomic_DNA"/>
</dbReference>
<proteinExistence type="inferred from homology"/>
<dbReference type="InterPro" id="IPR016024">
    <property type="entry name" value="ARM-type_fold"/>
</dbReference>
<dbReference type="HOGENOM" id="CLU_039962_2_2_1"/>
<comment type="similarity">
    <text evidence="1">Belongs to the CNOT9 family.</text>
</comment>
<gene>
    <name evidence="2" type="primary">RCD1</name>
    <name evidence="2" type="ORF">NBO_28g0059</name>
</gene>
<dbReference type="VEuPathDB" id="MicrosporidiaDB:NBO_28g0059"/>
<organism evidence="2 3">
    <name type="scientific">Nosema bombycis (strain CQ1 / CVCC 102059)</name>
    <name type="common">Microsporidian parasite</name>
    <name type="synonym">Pebrine of silkworm</name>
    <dbReference type="NCBI Taxonomy" id="578461"/>
    <lineage>
        <taxon>Eukaryota</taxon>
        <taxon>Fungi</taxon>
        <taxon>Fungi incertae sedis</taxon>
        <taxon>Microsporidia</taxon>
        <taxon>Nosematidae</taxon>
        <taxon>Nosema</taxon>
    </lineage>
</organism>
<dbReference type="InterPro" id="IPR007216">
    <property type="entry name" value="CNOT9"/>
</dbReference>
<dbReference type="PANTHER" id="PTHR12262">
    <property type="entry name" value="CCR4-NOT TRANSCRIPTION COMPLEX SUBUNIT 9"/>
    <property type="match status" value="1"/>
</dbReference>
<dbReference type="AlphaFoldDB" id="R0MJP3"/>
<accession>R0MJP3</accession>